<evidence type="ECO:0000313" key="5">
    <source>
        <dbReference type="EMBL" id="TSC65736.1"/>
    </source>
</evidence>
<evidence type="ECO:0000256" key="3">
    <source>
        <dbReference type="HAMAP-Rule" id="MF_00360"/>
    </source>
</evidence>
<feature type="compositionally biased region" description="Basic and acidic residues" evidence="4">
    <location>
        <begin position="104"/>
        <end position="119"/>
    </location>
</feature>
<sequence>MPKYELMYIVASTVSDDQIPTVTDGVLSFIGNYEGKVIREDLMGKKKLAYPIKKTKNGFYAGITFEMPGTKINEFDAKLRTTPDIVRHIVVNIDEDLARKEKDEIAQEKMNKNRTERAKTAPVAEGSEVTPENLDQKIEEALTEDLKNV</sequence>
<dbReference type="GO" id="GO:0006412">
    <property type="term" value="P:translation"/>
    <property type="evidence" value="ECO:0007669"/>
    <property type="project" value="UniProtKB-UniRule"/>
</dbReference>
<dbReference type="PANTHER" id="PTHR21011:SF1">
    <property type="entry name" value="SMALL RIBOSOMAL SUBUNIT PROTEIN BS6M"/>
    <property type="match status" value="1"/>
</dbReference>
<dbReference type="Proteomes" id="UP000319613">
    <property type="component" value="Unassembled WGS sequence"/>
</dbReference>
<dbReference type="GO" id="GO:0005737">
    <property type="term" value="C:cytoplasm"/>
    <property type="evidence" value="ECO:0007669"/>
    <property type="project" value="UniProtKB-ARBA"/>
</dbReference>
<dbReference type="GO" id="GO:0003735">
    <property type="term" value="F:structural constituent of ribosome"/>
    <property type="evidence" value="ECO:0007669"/>
    <property type="project" value="InterPro"/>
</dbReference>
<evidence type="ECO:0000256" key="1">
    <source>
        <dbReference type="ARBA" id="ARBA00009512"/>
    </source>
</evidence>
<dbReference type="NCBIfam" id="TIGR00166">
    <property type="entry name" value="S6"/>
    <property type="match status" value="1"/>
</dbReference>
<keyword evidence="3" id="KW-0699">rRNA-binding</keyword>
<dbReference type="GO" id="GO:0005840">
    <property type="term" value="C:ribosome"/>
    <property type="evidence" value="ECO:0007669"/>
    <property type="project" value="UniProtKB-KW"/>
</dbReference>
<dbReference type="PANTHER" id="PTHR21011">
    <property type="entry name" value="MITOCHONDRIAL 28S RIBOSOMAL PROTEIN S6"/>
    <property type="match status" value="1"/>
</dbReference>
<dbReference type="HAMAP" id="MF_00360">
    <property type="entry name" value="Ribosomal_bS6"/>
    <property type="match status" value="1"/>
</dbReference>
<organism evidence="5 6">
    <name type="scientific">Candidatus Doudnabacteria bacterium Gr01-1014_77</name>
    <dbReference type="NCBI Taxonomy" id="2017133"/>
    <lineage>
        <taxon>Bacteria</taxon>
        <taxon>Candidatus Doudnaibacteriota</taxon>
    </lineage>
</organism>
<dbReference type="SUPFAM" id="SSF54995">
    <property type="entry name" value="Ribosomal protein S6"/>
    <property type="match status" value="1"/>
</dbReference>
<dbReference type="InterPro" id="IPR020814">
    <property type="entry name" value="Ribosomal_S6_plastid/chlpt"/>
</dbReference>
<dbReference type="EMBL" id="VMFF01000031">
    <property type="protein sequence ID" value="TSC65736.1"/>
    <property type="molecule type" value="Genomic_DNA"/>
</dbReference>
<keyword evidence="3 5" id="KW-0689">Ribosomal protein</keyword>
<evidence type="ECO:0000256" key="2">
    <source>
        <dbReference type="ARBA" id="ARBA00035294"/>
    </source>
</evidence>
<dbReference type="GO" id="GO:1990904">
    <property type="term" value="C:ribonucleoprotein complex"/>
    <property type="evidence" value="ECO:0007669"/>
    <property type="project" value="UniProtKB-KW"/>
</dbReference>
<accession>A0A554JBH0</accession>
<dbReference type="GO" id="GO:0070181">
    <property type="term" value="F:small ribosomal subunit rRNA binding"/>
    <property type="evidence" value="ECO:0007669"/>
    <property type="project" value="TreeGrafter"/>
</dbReference>
<dbReference type="InterPro" id="IPR014717">
    <property type="entry name" value="Transl_elong_EF1B/ribsomal_bS6"/>
</dbReference>
<evidence type="ECO:0000313" key="6">
    <source>
        <dbReference type="Proteomes" id="UP000319613"/>
    </source>
</evidence>
<comment type="similarity">
    <text evidence="1 3">Belongs to the bacterial ribosomal protein bS6 family.</text>
</comment>
<keyword evidence="3" id="KW-0687">Ribonucleoprotein</keyword>
<protein>
    <recommendedName>
        <fullName evidence="2 3">Small ribosomal subunit protein bS6</fullName>
    </recommendedName>
</protein>
<dbReference type="InterPro" id="IPR035980">
    <property type="entry name" value="Ribosomal_bS6_sf"/>
</dbReference>
<comment type="caution">
    <text evidence="5">The sequence shown here is derived from an EMBL/GenBank/DDBJ whole genome shotgun (WGS) entry which is preliminary data.</text>
</comment>
<gene>
    <name evidence="3" type="primary">rpsF</name>
    <name evidence="5" type="ORF">G01um101477_353</name>
</gene>
<proteinExistence type="inferred from homology"/>
<keyword evidence="3" id="KW-0694">RNA-binding</keyword>
<dbReference type="AlphaFoldDB" id="A0A554JBH0"/>
<name>A0A554JBH0_9BACT</name>
<dbReference type="InterPro" id="IPR000529">
    <property type="entry name" value="Ribosomal_bS6"/>
</dbReference>
<reference evidence="5 6" key="1">
    <citation type="submission" date="2017-07" db="EMBL/GenBank/DDBJ databases">
        <title>Mechanisms for carbon and nitrogen cycling indicate functional differentiation within the Candidate Phyla Radiation.</title>
        <authorList>
            <person name="Danczak R.E."/>
            <person name="Johnston M.D."/>
            <person name="Kenah C."/>
            <person name="Slattery M."/>
            <person name="Wrighton K.C."/>
            <person name="Wilkins M.J."/>
        </authorList>
    </citation>
    <scope>NUCLEOTIDE SEQUENCE [LARGE SCALE GENOMIC DNA]</scope>
    <source>
        <strain evidence="5">Gr01-1014_77</strain>
    </source>
</reference>
<evidence type="ECO:0000256" key="4">
    <source>
        <dbReference type="SAM" id="MobiDB-lite"/>
    </source>
</evidence>
<dbReference type="Pfam" id="PF01250">
    <property type="entry name" value="Ribosomal_S6"/>
    <property type="match status" value="1"/>
</dbReference>
<dbReference type="Gene3D" id="3.30.70.60">
    <property type="match status" value="1"/>
</dbReference>
<dbReference type="CDD" id="cd00473">
    <property type="entry name" value="bS6"/>
    <property type="match status" value="1"/>
</dbReference>
<comment type="function">
    <text evidence="3">Binds together with bS18 to 16S ribosomal RNA.</text>
</comment>
<feature type="region of interest" description="Disordered" evidence="4">
    <location>
        <begin position="104"/>
        <end position="135"/>
    </location>
</feature>